<name>A0AAD7NGY6_9AGAR</name>
<sequence length="168" mass="18931">MLVRLLVVDYQCSEGYHCFTRVLRSPRGCWSSSKHQFNYDVTAQCSFTLPIFMKLWRASPRRSTLASYWVQHHIYATEALCRPTGHSWARDSGGGIPWIWLVDADSVGLPQALLFDIVRNVWPFTFNPIYPSLSSKFLYVARVLIEQAINLIYLAISGGGGGGRGSGR</sequence>
<evidence type="ECO:0000313" key="2">
    <source>
        <dbReference type="Proteomes" id="UP001215598"/>
    </source>
</evidence>
<proteinExistence type="predicted"/>
<organism evidence="1 2">
    <name type="scientific">Mycena metata</name>
    <dbReference type="NCBI Taxonomy" id="1033252"/>
    <lineage>
        <taxon>Eukaryota</taxon>
        <taxon>Fungi</taxon>
        <taxon>Dikarya</taxon>
        <taxon>Basidiomycota</taxon>
        <taxon>Agaricomycotina</taxon>
        <taxon>Agaricomycetes</taxon>
        <taxon>Agaricomycetidae</taxon>
        <taxon>Agaricales</taxon>
        <taxon>Marasmiineae</taxon>
        <taxon>Mycenaceae</taxon>
        <taxon>Mycena</taxon>
    </lineage>
</organism>
<comment type="caution">
    <text evidence="1">The sequence shown here is derived from an EMBL/GenBank/DDBJ whole genome shotgun (WGS) entry which is preliminary data.</text>
</comment>
<protein>
    <submittedName>
        <fullName evidence="1">Uncharacterized protein</fullName>
    </submittedName>
</protein>
<evidence type="ECO:0000313" key="1">
    <source>
        <dbReference type="EMBL" id="KAJ7759895.1"/>
    </source>
</evidence>
<reference evidence="1" key="1">
    <citation type="submission" date="2023-03" db="EMBL/GenBank/DDBJ databases">
        <title>Massive genome expansion in bonnet fungi (Mycena s.s.) driven by repeated elements and novel gene families across ecological guilds.</title>
        <authorList>
            <consortium name="Lawrence Berkeley National Laboratory"/>
            <person name="Harder C.B."/>
            <person name="Miyauchi S."/>
            <person name="Viragh M."/>
            <person name="Kuo A."/>
            <person name="Thoen E."/>
            <person name="Andreopoulos B."/>
            <person name="Lu D."/>
            <person name="Skrede I."/>
            <person name="Drula E."/>
            <person name="Henrissat B."/>
            <person name="Morin E."/>
            <person name="Kohler A."/>
            <person name="Barry K."/>
            <person name="LaButti K."/>
            <person name="Morin E."/>
            <person name="Salamov A."/>
            <person name="Lipzen A."/>
            <person name="Mereny Z."/>
            <person name="Hegedus B."/>
            <person name="Baldrian P."/>
            <person name="Stursova M."/>
            <person name="Weitz H."/>
            <person name="Taylor A."/>
            <person name="Grigoriev I.V."/>
            <person name="Nagy L.G."/>
            <person name="Martin F."/>
            <person name="Kauserud H."/>
        </authorList>
    </citation>
    <scope>NUCLEOTIDE SEQUENCE</scope>
    <source>
        <strain evidence="1">CBHHK182m</strain>
    </source>
</reference>
<dbReference type="Proteomes" id="UP001215598">
    <property type="component" value="Unassembled WGS sequence"/>
</dbReference>
<dbReference type="EMBL" id="JARKIB010000038">
    <property type="protein sequence ID" value="KAJ7759895.1"/>
    <property type="molecule type" value="Genomic_DNA"/>
</dbReference>
<accession>A0AAD7NGY6</accession>
<dbReference type="AlphaFoldDB" id="A0AAD7NGY6"/>
<keyword evidence="2" id="KW-1185">Reference proteome</keyword>
<gene>
    <name evidence="1" type="ORF">B0H16DRAFT_1532946</name>
</gene>